<accession>A0AAW2WHS6</accession>
<reference evidence="1" key="1">
    <citation type="submission" date="2020-06" db="EMBL/GenBank/DDBJ databases">
        <authorList>
            <person name="Li T."/>
            <person name="Hu X."/>
            <person name="Zhang T."/>
            <person name="Song X."/>
            <person name="Zhang H."/>
            <person name="Dai N."/>
            <person name="Sheng W."/>
            <person name="Hou X."/>
            <person name="Wei L."/>
        </authorList>
    </citation>
    <scope>NUCLEOTIDE SEQUENCE</scope>
    <source>
        <strain evidence="1">KEN1</strain>
        <tissue evidence="1">Leaf</tissue>
    </source>
</reference>
<comment type="caution">
    <text evidence="1">The sequence shown here is derived from an EMBL/GenBank/DDBJ whole genome shotgun (WGS) entry which is preliminary data.</text>
</comment>
<organism evidence="1">
    <name type="scientific">Sesamum latifolium</name>
    <dbReference type="NCBI Taxonomy" id="2727402"/>
    <lineage>
        <taxon>Eukaryota</taxon>
        <taxon>Viridiplantae</taxon>
        <taxon>Streptophyta</taxon>
        <taxon>Embryophyta</taxon>
        <taxon>Tracheophyta</taxon>
        <taxon>Spermatophyta</taxon>
        <taxon>Magnoliopsida</taxon>
        <taxon>eudicotyledons</taxon>
        <taxon>Gunneridae</taxon>
        <taxon>Pentapetalae</taxon>
        <taxon>asterids</taxon>
        <taxon>lamiids</taxon>
        <taxon>Lamiales</taxon>
        <taxon>Pedaliaceae</taxon>
        <taxon>Sesamum</taxon>
    </lineage>
</organism>
<protein>
    <submittedName>
        <fullName evidence="1">Uncharacterized protein</fullName>
    </submittedName>
</protein>
<gene>
    <name evidence="1" type="ORF">Slati_2503600</name>
</gene>
<proteinExistence type="predicted"/>
<dbReference type="AlphaFoldDB" id="A0AAW2WHS6"/>
<sequence>MVNEHPAIGEVEKVQVVEEGTSWKSDLMKYLKEGTLPNDPIHAKRIKFKATRFTLVEDELYKRTRWTFTEVSG</sequence>
<evidence type="ECO:0000313" key="1">
    <source>
        <dbReference type="EMBL" id="KAL0440206.1"/>
    </source>
</evidence>
<dbReference type="EMBL" id="JACGWN010000008">
    <property type="protein sequence ID" value="KAL0440206.1"/>
    <property type="molecule type" value="Genomic_DNA"/>
</dbReference>
<reference evidence="1" key="2">
    <citation type="journal article" date="2024" name="Plant">
        <title>Genomic evolution and insights into agronomic trait innovations of Sesamum species.</title>
        <authorList>
            <person name="Miao H."/>
            <person name="Wang L."/>
            <person name="Qu L."/>
            <person name="Liu H."/>
            <person name="Sun Y."/>
            <person name="Le M."/>
            <person name="Wang Q."/>
            <person name="Wei S."/>
            <person name="Zheng Y."/>
            <person name="Lin W."/>
            <person name="Duan Y."/>
            <person name="Cao H."/>
            <person name="Xiong S."/>
            <person name="Wang X."/>
            <person name="Wei L."/>
            <person name="Li C."/>
            <person name="Ma Q."/>
            <person name="Ju M."/>
            <person name="Zhao R."/>
            <person name="Li G."/>
            <person name="Mu C."/>
            <person name="Tian Q."/>
            <person name="Mei H."/>
            <person name="Zhang T."/>
            <person name="Gao T."/>
            <person name="Zhang H."/>
        </authorList>
    </citation>
    <scope>NUCLEOTIDE SEQUENCE</scope>
    <source>
        <strain evidence="1">KEN1</strain>
    </source>
</reference>
<name>A0AAW2WHS6_9LAMI</name>